<comment type="caution">
    <text evidence="3">The sequence shown here is derived from an EMBL/GenBank/DDBJ whole genome shotgun (WGS) entry which is preliminary data.</text>
</comment>
<accession>A0A2S6IRU6</accession>
<name>A0A2S6IRU6_9FLAO</name>
<keyword evidence="1" id="KW-1133">Transmembrane helix</keyword>
<keyword evidence="1" id="KW-0472">Membrane</keyword>
<feature type="domain" description="VanZ-like" evidence="2">
    <location>
        <begin position="33"/>
        <end position="131"/>
    </location>
</feature>
<feature type="transmembrane region" description="Helical" evidence="1">
    <location>
        <begin position="116"/>
        <end position="135"/>
    </location>
</feature>
<keyword evidence="4" id="KW-1185">Reference proteome</keyword>
<dbReference type="PANTHER" id="PTHR28008:SF1">
    <property type="entry name" value="DOMAIN PROTEIN, PUTATIVE (AFU_ORTHOLOGUE AFUA_3G10980)-RELATED"/>
    <property type="match status" value="1"/>
</dbReference>
<dbReference type="Pfam" id="PF04892">
    <property type="entry name" value="VanZ"/>
    <property type="match status" value="1"/>
</dbReference>
<evidence type="ECO:0000256" key="1">
    <source>
        <dbReference type="SAM" id="Phobius"/>
    </source>
</evidence>
<dbReference type="OrthoDB" id="5472246at2"/>
<dbReference type="Proteomes" id="UP000239002">
    <property type="component" value="Unassembled WGS sequence"/>
</dbReference>
<feature type="transmembrane region" description="Helical" evidence="1">
    <location>
        <begin position="77"/>
        <end position="96"/>
    </location>
</feature>
<protein>
    <submittedName>
        <fullName evidence="3">VanZ like protein</fullName>
    </submittedName>
</protein>
<keyword evidence="1" id="KW-0812">Transmembrane</keyword>
<evidence type="ECO:0000313" key="3">
    <source>
        <dbReference type="EMBL" id="PPK96967.1"/>
    </source>
</evidence>
<organism evidence="3 4">
    <name type="scientific">Nonlabens xylanidelens</name>
    <dbReference type="NCBI Taxonomy" id="191564"/>
    <lineage>
        <taxon>Bacteria</taxon>
        <taxon>Pseudomonadati</taxon>
        <taxon>Bacteroidota</taxon>
        <taxon>Flavobacteriia</taxon>
        <taxon>Flavobacteriales</taxon>
        <taxon>Flavobacteriaceae</taxon>
        <taxon>Nonlabens</taxon>
    </lineage>
</organism>
<proteinExistence type="predicted"/>
<reference evidence="3 4" key="1">
    <citation type="submission" date="2018-02" db="EMBL/GenBank/DDBJ databases">
        <title>Genomic Encyclopedia of Archaeal and Bacterial Type Strains, Phase II (KMG-II): from individual species to whole genera.</title>
        <authorList>
            <person name="Goeker M."/>
        </authorList>
    </citation>
    <scope>NUCLEOTIDE SEQUENCE [LARGE SCALE GENOMIC DNA]</scope>
    <source>
        <strain evidence="3 4">DSM 16809</strain>
    </source>
</reference>
<dbReference type="RefSeq" id="WP_104514492.1">
    <property type="nucleotide sequence ID" value="NZ_MQVW01000027.1"/>
</dbReference>
<dbReference type="PANTHER" id="PTHR28008">
    <property type="entry name" value="DOMAIN PROTEIN, PUTATIVE (AFU_ORTHOLOGUE AFUA_3G10980)-RELATED"/>
    <property type="match status" value="1"/>
</dbReference>
<dbReference type="InterPro" id="IPR006976">
    <property type="entry name" value="VanZ-like"/>
</dbReference>
<sequence length="141" mass="15894">MKKVIYWLAAPLFTVFITVASMIANPAPPVNIDNVDKIYHATAYFIMAILWYIFFYSRFLGKQSLLSFGLKTILKNWSRTIAIGASALSLIIGVLIELGQEFISVNRTMDIMDVLANFAGIIIAMLFLMIIDKLFNKHKVA</sequence>
<gene>
    <name evidence="3" type="ORF">LY01_00793</name>
</gene>
<feature type="transmembrane region" description="Helical" evidence="1">
    <location>
        <begin position="38"/>
        <end position="56"/>
    </location>
</feature>
<evidence type="ECO:0000313" key="4">
    <source>
        <dbReference type="Proteomes" id="UP000239002"/>
    </source>
</evidence>
<evidence type="ECO:0000259" key="2">
    <source>
        <dbReference type="Pfam" id="PF04892"/>
    </source>
</evidence>
<dbReference type="AlphaFoldDB" id="A0A2S6IRU6"/>
<dbReference type="EMBL" id="PTJE01000001">
    <property type="protein sequence ID" value="PPK96967.1"/>
    <property type="molecule type" value="Genomic_DNA"/>
</dbReference>